<accession>A0A1F5FWZ0</accession>
<proteinExistence type="predicted"/>
<organism evidence="2 3">
    <name type="scientific">Candidatus Collierbacteria bacterium RIFOXYD1_FULL_40_9</name>
    <dbReference type="NCBI Taxonomy" id="1817731"/>
    <lineage>
        <taxon>Bacteria</taxon>
        <taxon>Candidatus Collieribacteriota</taxon>
    </lineage>
</organism>
<comment type="caution">
    <text evidence="2">The sequence shown here is derived from an EMBL/GenBank/DDBJ whole genome shotgun (WGS) entry which is preliminary data.</text>
</comment>
<gene>
    <name evidence="2" type="ORF">A2572_03285</name>
</gene>
<dbReference type="Proteomes" id="UP000179237">
    <property type="component" value="Unassembled WGS sequence"/>
</dbReference>
<name>A0A1F5FWZ0_9BACT</name>
<sequence length="78" mass="9434">MDEWQTKDIFEAAWVYSQNIPLLRLDPDTRYFWFVFQNQHLCEQLSQDYWQQNANGNIKQFVNSLKTLKDLVFSKNEG</sequence>
<evidence type="ECO:0000313" key="2">
    <source>
        <dbReference type="EMBL" id="OGD84123.1"/>
    </source>
</evidence>
<evidence type="ECO:0000313" key="3">
    <source>
        <dbReference type="Proteomes" id="UP000179237"/>
    </source>
</evidence>
<reference evidence="2 3" key="1">
    <citation type="journal article" date="2016" name="Nat. Commun.">
        <title>Thousands of microbial genomes shed light on interconnected biogeochemical processes in an aquifer system.</title>
        <authorList>
            <person name="Anantharaman K."/>
            <person name="Brown C.T."/>
            <person name="Hug L.A."/>
            <person name="Sharon I."/>
            <person name="Castelle C.J."/>
            <person name="Probst A.J."/>
            <person name="Thomas B.C."/>
            <person name="Singh A."/>
            <person name="Wilkins M.J."/>
            <person name="Karaoz U."/>
            <person name="Brodie E.L."/>
            <person name="Williams K.H."/>
            <person name="Hubbard S.S."/>
            <person name="Banfield J.F."/>
        </authorList>
    </citation>
    <scope>NUCLEOTIDE SEQUENCE [LARGE SCALE GENOMIC DNA]</scope>
</reference>
<dbReference type="AlphaFoldDB" id="A0A1F5FWZ0"/>
<dbReference type="InterPro" id="IPR043718">
    <property type="entry name" value="DUF5659"/>
</dbReference>
<dbReference type="EMBL" id="MFAQ01000002">
    <property type="protein sequence ID" value="OGD84123.1"/>
    <property type="molecule type" value="Genomic_DNA"/>
</dbReference>
<dbReference type="Pfam" id="PF18903">
    <property type="entry name" value="DUF5659"/>
    <property type="match status" value="1"/>
</dbReference>
<evidence type="ECO:0000259" key="1">
    <source>
        <dbReference type="Pfam" id="PF18903"/>
    </source>
</evidence>
<protein>
    <recommendedName>
        <fullName evidence="1">DUF5659 domain-containing protein</fullName>
    </recommendedName>
</protein>
<feature type="domain" description="DUF5659" evidence="1">
    <location>
        <begin position="2"/>
        <end position="73"/>
    </location>
</feature>